<dbReference type="InterPro" id="IPR002912">
    <property type="entry name" value="ACT_dom"/>
</dbReference>
<dbReference type="PROSITE" id="PS51671">
    <property type="entry name" value="ACT"/>
    <property type="match status" value="1"/>
</dbReference>
<name>A0A1D8JG13_9BACL</name>
<evidence type="ECO:0000256" key="8">
    <source>
        <dbReference type="ARBA" id="ARBA00047848"/>
    </source>
</evidence>
<dbReference type="AlphaFoldDB" id="A0A1D8JG13"/>
<dbReference type="InterPro" id="IPR008242">
    <property type="entry name" value="Chor_mutase/pphenate_deHydtase"/>
</dbReference>
<comment type="catalytic activity">
    <reaction evidence="8 10">
        <text>prephenate + H(+) = 3-phenylpyruvate + CO2 + H2O</text>
        <dbReference type="Rhea" id="RHEA:21648"/>
        <dbReference type="ChEBI" id="CHEBI:15377"/>
        <dbReference type="ChEBI" id="CHEBI:15378"/>
        <dbReference type="ChEBI" id="CHEBI:16526"/>
        <dbReference type="ChEBI" id="CHEBI:18005"/>
        <dbReference type="ChEBI" id="CHEBI:29934"/>
        <dbReference type="EC" id="4.2.1.51"/>
    </reaction>
</comment>
<comment type="pathway">
    <text evidence="1 10">Amino-acid biosynthesis; L-phenylalanine biosynthesis; phenylpyruvate from prephenate: step 1/1.</text>
</comment>
<dbReference type="GO" id="GO:0005737">
    <property type="term" value="C:cytoplasm"/>
    <property type="evidence" value="ECO:0007669"/>
    <property type="project" value="TreeGrafter"/>
</dbReference>
<evidence type="ECO:0000259" key="12">
    <source>
        <dbReference type="PROSITE" id="PS51671"/>
    </source>
</evidence>
<evidence type="ECO:0000256" key="2">
    <source>
        <dbReference type="ARBA" id="ARBA00013147"/>
    </source>
</evidence>
<sequence length="295" mass="33105">MSDHDYTPIIAYLGPEASFTHVAANELFGSDGLSAKPTIPDCVEAVSSGRATYAVVPLENALEGSVPLTIDYMFNERDLFINAELSIPIQQHLMVNQAQADALDSIESVHSHPHALAQCHKYLLYQYRGVPLIQSTSTAAAAKYVSENPDKKIAAIGNRLACEKYNLHMAEENIHDFHFNHTRFVVLSQRNGKLEKRGHTEMPKTTLMVKLPKDDRPGVLHQVLSVFSWRKLNLTKIESRPLKTGLGNYFFIIDVLEDEEAPLMKGAMEELKALDCSVRSFGTYYSYEQQPIRPK</sequence>
<protein>
    <recommendedName>
        <fullName evidence="3 10">Prephenate dehydratase</fullName>
        <shortName evidence="10">PDT</shortName>
        <ecNumber evidence="2 10">4.2.1.51</ecNumber>
    </recommendedName>
</protein>
<dbReference type="Pfam" id="PF01842">
    <property type="entry name" value="ACT"/>
    <property type="match status" value="1"/>
</dbReference>
<dbReference type="Proteomes" id="UP000185746">
    <property type="component" value="Chromosome"/>
</dbReference>
<dbReference type="Gene3D" id="3.30.70.260">
    <property type="match status" value="1"/>
</dbReference>
<dbReference type="InterPro" id="IPR045865">
    <property type="entry name" value="ACT-like_dom_sf"/>
</dbReference>
<dbReference type="PROSITE" id="PS51171">
    <property type="entry name" value="PREPHENATE_DEHYDR_3"/>
    <property type="match status" value="1"/>
</dbReference>
<reference evidence="13 14" key="1">
    <citation type="submission" date="2016-09" db="EMBL/GenBank/DDBJ databases">
        <title>Complete genome sequence of the Lysinibacillus sphaericus LMG 22257, a specie of Bacillus with ureolytic activity that can effectively biodeposit calcium carbonate.</title>
        <authorList>
            <person name="Yan W."/>
        </authorList>
    </citation>
    <scope>NUCLEOTIDE SEQUENCE [LARGE SCALE GENOMIC DNA]</scope>
    <source>
        <strain evidence="13 14">LMG 22257</strain>
    </source>
</reference>
<keyword evidence="14" id="KW-1185">Reference proteome</keyword>
<evidence type="ECO:0000256" key="10">
    <source>
        <dbReference type="RuleBase" id="RU361254"/>
    </source>
</evidence>
<dbReference type="EMBL" id="CP017560">
    <property type="protein sequence ID" value="AOV07618.1"/>
    <property type="molecule type" value="Genomic_DNA"/>
</dbReference>
<dbReference type="GO" id="GO:0009094">
    <property type="term" value="P:L-phenylalanine biosynthetic process"/>
    <property type="evidence" value="ECO:0007669"/>
    <property type="project" value="UniProtKB-UniPathway"/>
</dbReference>
<evidence type="ECO:0000256" key="1">
    <source>
        <dbReference type="ARBA" id="ARBA00004741"/>
    </source>
</evidence>
<dbReference type="PROSITE" id="PS00858">
    <property type="entry name" value="PREPHENATE_DEHYDR_2"/>
    <property type="match status" value="1"/>
</dbReference>
<dbReference type="InterPro" id="IPR001086">
    <property type="entry name" value="Preph_deHydtase"/>
</dbReference>
<dbReference type="InterPro" id="IPR018528">
    <property type="entry name" value="Preph_deHydtase_CS"/>
</dbReference>
<dbReference type="Gene3D" id="3.40.190.10">
    <property type="entry name" value="Periplasmic binding protein-like II"/>
    <property type="match status" value="2"/>
</dbReference>
<dbReference type="RefSeq" id="WP_075527751.1">
    <property type="nucleotide sequence ID" value="NZ_CP017560.1"/>
</dbReference>
<organism evidence="13 14">
    <name type="scientific">Sporosarcina ureilytica</name>
    <dbReference type="NCBI Taxonomy" id="298596"/>
    <lineage>
        <taxon>Bacteria</taxon>
        <taxon>Bacillati</taxon>
        <taxon>Bacillota</taxon>
        <taxon>Bacilli</taxon>
        <taxon>Bacillales</taxon>
        <taxon>Caryophanaceae</taxon>
        <taxon>Sporosarcina</taxon>
    </lineage>
</organism>
<evidence type="ECO:0000256" key="9">
    <source>
        <dbReference type="PIRSR" id="PIRSR001500-2"/>
    </source>
</evidence>
<dbReference type="KEGG" id="surl:BI350_08775"/>
<dbReference type="NCBIfam" id="NF008865">
    <property type="entry name" value="PRK11898.1"/>
    <property type="match status" value="1"/>
</dbReference>
<keyword evidence="7 10" id="KW-0456">Lyase</keyword>
<evidence type="ECO:0000256" key="6">
    <source>
        <dbReference type="ARBA" id="ARBA00023222"/>
    </source>
</evidence>
<feature type="domain" description="ACT" evidence="12">
    <location>
        <begin position="208"/>
        <end position="286"/>
    </location>
</feature>
<evidence type="ECO:0000313" key="13">
    <source>
        <dbReference type="EMBL" id="AOV07618.1"/>
    </source>
</evidence>
<gene>
    <name evidence="10" type="primary">pheA</name>
    <name evidence="13" type="ORF">BI350_08775</name>
</gene>
<dbReference type="CDD" id="cd13633">
    <property type="entry name" value="PBP2_Sa-PDT_like"/>
    <property type="match status" value="1"/>
</dbReference>
<evidence type="ECO:0000313" key="14">
    <source>
        <dbReference type="Proteomes" id="UP000185746"/>
    </source>
</evidence>
<dbReference type="PIRSF" id="PIRSF001500">
    <property type="entry name" value="Chor_mut_pdt_Ppr"/>
    <property type="match status" value="1"/>
</dbReference>
<dbReference type="PANTHER" id="PTHR21022:SF19">
    <property type="entry name" value="PREPHENATE DEHYDRATASE-RELATED"/>
    <property type="match status" value="1"/>
</dbReference>
<keyword evidence="4 10" id="KW-0028">Amino-acid biosynthesis</keyword>
<dbReference type="CDD" id="cd04905">
    <property type="entry name" value="ACT_CM-PDT"/>
    <property type="match status" value="1"/>
</dbReference>
<feature type="site" description="Essential for prephenate dehydratase activity" evidence="9">
    <location>
        <position position="182"/>
    </location>
</feature>
<accession>A0A1D8JG13</accession>
<evidence type="ECO:0000256" key="4">
    <source>
        <dbReference type="ARBA" id="ARBA00022605"/>
    </source>
</evidence>
<keyword evidence="5 10" id="KW-0057">Aromatic amino acid biosynthesis</keyword>
<dbReference type="SUPFAM" id="SSF55021">
    <property type="entry name" value="ACT-like"/>
    <property type="match status" value="1"/>
</dbReference>
<evidence type="ECO:0000256" key="3">
    <source>
        <dbReference type="ARBA" id="ARBA00021872"/>
    </source>
</evidence>
<dbReference type="SUPFAM" id="SSF53850">
    <property type="entry name" value="Periplasmic binding protein-like II"/>
    <property type="match status" value="1"/>
</dbReference>
<dbReference type="Pfam" id="PF00800">
    <property type="entry name" value="PDT"/>
    <property type="match status" value="1"/>
</dbReference>
<evidence type="ECO:0000259" key="11">
    <source>
        <dbReference type="PROSITE" id="PS51171"/>
    </source>
</evidence>
<dbReference type="UniPathway" id="UPA00121">
    <property type="reaction ID" value="UER00345"/>
</dbReference>
<dbReference type="PANTHER" id="PTHR21022">
    <property type="entry name" value="PREPHENATE DEHYDRATASE P PROTEIN"/>
    <property type="match status" value="1"/>
</dbReference>
<dbReference type="EC" id="4.2.1.51" evidence="2 10"/>
<feature type="domain" description="Prephenate dehydratase" evidence="11">
    <location>
        <begin position="9"/>
        <end position="189"/>
    </location>
</feature>
<keyword evidence="6 10" id="KW-0584">Phenylalanine biosynthesis</keyword>
<proteinExistence type="predicted"/>
<evidence type="ECO:0000256" key="5">
    <source>
        <dbReference type="ARBA" id="ARBA00023141"/>
    </source>
</evidence>
<evidence type="ECO:0000256" key="7">
    <source>
        <dbReference type="ARBA" id="ARBA00023239"/>
    </source>
</evidence>
<dbReference type="GO" id="GO:0004664">
    <property type="term" value="F:prephenate dehydratase activity"/>
    <property type="evidence" value="ECO:0007669"/>
    <property type="project" value="UniProtKB-UniRule"/>
</dbReference>